<dbReference type="NCBIfam" id="TIGR01499">
    <property type="entry name" value="folC"/>
    <property type="match status" value="1"/>
</dbReference>
<dbReference type="Gene3D" id="3.40.1190.10">
    <property type="entry name" value="Mur-like, catalytic domain"/>
    <property type="match status" value="2"/>
</dbReference>
<dbReference type="KEGG" id="gtt:GUITHDRAFT_134142"/>
<evidence type="ECO:0000256" key="7">
    <source>
        <dbReference type="ARBA" id="ARBA00022741"/>
    </source>
</evidence>
<dbReference type="HOGENOM" id="CLU_015869_0_3_1"/>
<dbReference type="PaxDb" id="55529-EKX51786"/>
<dbReference type="InterPro" id="IPR036615">
    <property type="entry name" value="Mur_ligase_C_dom_sf"/>
</dbReference>
<dbReference type="PANTHER" id="PTHR11136">
    <property type="entry name" value="FOLYLPOLYGLUTAMATE SYNTHASE-RELATED"/>
    <property type="match status" value="1"/>
</dbReference>
<evidence type="ECO:0000256" key="2">
    <source>
        <dbReference type="ARBA" id="ARBA00008276"/>
    </source>
</evidence>
<dbReference type="PROSITE" id="PS01011">
    <property type="entry name" value="FOLYLPOLYGLU_SYNT_1"/>
    <property type="match status" value="1"/>
</dbReference>
<evidence type="ECO:0000256" key="1">
    <source>
        <dbReference type="ARBA" id="ARBA00005150"/>
    </source>
</evidence>
<dbReference type="InterPro" id="IPR018109">
    <property type="entry name" value="Folylpolyglutamate_synth_CS"/>
</dbReference>
<dbReference type="OrthoDB" id="5212574at2759"/>
<dbReference type="AlphaFoldDB" id="L1JTC0"/>
<dbReference type="GeneID" id="17308571"/>
<keyword evidence="5" id="KW-0436">Ligase</keyword>
<dbReference type="Gene3D" id="3.90.190.20">
    <property type="entry name" value="Mur ligase, C-terminal domain"/>
    <property type="match status" value="1"/>
</dbReference>
<comment type="similarity">
    <text evidence="2">Belongs to the folylpolyglutamate synthase family.</text>
</comment>
<dbReference type="PROSITE" id="PS01012">
    <property type="entry name" value="FOLYLPOLYGLU_SYNT_2"/>
    <property type="match status" value="1"/>
</dbReference>
<sequence>MACAAFSASLSSPSLSRNLLAPSSWLTRHSVHPLPASRRQSLQQPLAMADPREGKHVNSMNRYMSIGPSDVRAVQDRADGVATSLEWKRTKEHLEQLQLDISRLSVIHVAGTKGKGSTCSMVESILRSKGYRTGLYTSPHLIDVRERVRINGDPLPHAEFCRYFWEVHDALKMFSDDEQNESQMPGYFRFLTVLAFKIFLTEPIDVAIVEVGLGGRFDATNIVAPVACGITSLGFDHTNVLGNTIEEIAFQKAVSLPAFVLDPKPDSFFLPPLPPSSSNVRELIPTGILKPGVLSFTSPQRPNAMRVLEQEAQKVGCPLLEVPPMSKFTRGNEANALDIGLKGEVQDINAGLAVALSNAWLARNQAKPPRREDLFVVSEGFREGLRGVRMLGRCQRLVFAPRSGPVSGNVEVSYYLDGAHTLESVECGAHWYESNVGSAQRSDVQQAANILVFYCSGDRDYKSLLEPLIQLNKHHPFSKALTRPLSLQEGSLGGEGVLGRAQVTSLVDRISSEANDEFGLAADSSWDLRANGDQLFAQQQRGEASGCSGSGLAGRRREYSVYITGSLLLCGDTLEELLSRTSDPVQAKEWILKFSQ</sequence>
<evidence type="ECO:0000256" key="3">
    <source>
        <dbReference type="ARBA" id="ARBA00013025"/>
    </source>
</evidence>
<dbReference type="RefSeq" id="XP_005838766.1">
    <property type="nucleotide sequence ID" value="XM_005838709.1"/>
</dbReference>
<dbReference type="UniPathway" id="UPA00850"/>
<evidence type="ECO:0000256" key="12">
    <source>
        <dbReference type="ARBA" id="ARBA00047493"/>
    </source>
</evidence>
<keyword evidence="15" id="KW-1185">Reference proteome</keyword>
<evidence type="ECO:0000256" key="10">
    <source>
        <dbReference type="ARBA" id="ARBA00030592"/>
    </source>
</evidence>
<keyword evidence="9" id="KW-0460">Magnesium</keyword>
<dbReference type="Proteomes" id="UP000011087">
    <property type="component" value="Unassembled WGS sequence"/>
</dbReference>
<evidence type="ECO:0000256" key="8">
    <source>
        <dbReference type="ARBA" id="ARBA00022840"/>
    </source>
</evidence>
<dbReference type="SUPFAM" id="SSF53244">
    <property type="entry name" value="MurD-like peptide ligases, peptide-binding domain"/>
    <property type="match status" value="1"/>
</dbReference>
<keyword evidence="6" id="KW-0479">Metal-binding</keyword>
<organism evidence="13">
    <name type="scientific">Guillardia theta (strain CCMP2712)</name>
    <name type="common">Cryptophyte</name>
    <dbReference type="NCBI Taxonomy" id="905079"/>
    <lineage>
        <taxon>Eukaryota</taxon>
        <taxon>Cryptophyceae</taxon>
        <taxon>Pyrenomonadales</taxon>
        <taxon>Geminigeraceae</taxon>
        <taxon>Guillardia</taxon>
    </lineage>
</organism>
<keyword evidence="8" id="KW-0067">ATP-binding</keyword>
<evidence type="ECO:0000256" key="11">
    <source>
        <dbReference type="ARBA" id="ARBA00030876"/>
    </source>
</evidence>
<dbReference type="GO" id="GO:0005739">
    <property type="term" value="C:mitochondrion"/>
    <property type="evidence" value="ECO:0007669"/>
    <property type="project" value="TreeGrafter"/>
</dbReference>
<dbReference type="GO" id="GO:0046872">
    <property type="term" value="F:metal ion binding"/>
    <property type="evidence" value="ECO:0007669"/>
    <property type="project" value="UniProtKB-KW"/>
</dbReference>
<name>L1JTC0_GUITC</name>
<reference evidence="13 15" key="1">
    <citation type="journal article" date="2012" name="Nature">
        <title>Algal genomes reveal evolutionary mosaicism and the fate of nucleomorphs.</title>
        <authorList>
            <consortium name="DOE Joint Genome Institute"/>
            <person name="Curtis B.A."/>
            <person name="Tanifuji G."/>
            <person name="Burki F."/>
            <person name="Gruber A."/>
            <person name="Irimia M."/>
            <person name="Maruyama S."/>
            <person name="Arias M.C."/>
            <person name="Ball S.G."/>
            <person name="Gile G.H."/>
            <person name="Hirakawa Y."/>
            <person name="Hopkins J.F."/>
            <person name="Kuo A."/>
            <person name="Rensing S.A."/>
            <person name="Schmutz J."/>
            <person name="Symeonidi A."/>
            <person name="Elias M."/>
            <person name="Eveleigh R.J."/>
            <person name="Herman E.K."/>
            <person name="Klute M.J."/>
            <person name="Nakayama T."/>
            <person name="Obornik M."/>
            <person name="Reyes-Prieto A."/>
            <person name="Armbrust E.V."/>
            <person name="Aves S.J."/>
            <person name="Beiko R.G."/>
            <person name="Coutinho P."/>
            <person name="Dacks J.B."/>
            <person name="Durnford D.G."/>
            <person name="Fast N.M."/>
            <person name="Green B.R."/>
            <person name="Grisdale C.J."/>
            <person name="Hempel F."/>
            <person name="Henrissat B."/>
            <person name="Hoppner M.P."/>
            <person name="Ishida K."/>
            <person name="Kim E."/>
            <person name="Koreny L."/>
            <person name="Kroth P.G."/>
            <person name="Liu Y."/>
            <person name="Malik S.B."/>
            <person name="Maier U.G."/>
            <person name="McRose D."/>
            <person name="Mock T."/>
            <person name="Neilson J.A."/>
            <person name="Onodera N.T."/>
            <person name="Poole A.M."/>
            <person name="Pritham E.J."/>
            <person name="Richards T.A."/>
            <person name="Rocap G."/>
            <person name="Roy S.W."/>
            <person name="Sarai C."/>
            <person name="Schaack S."/>
            <person name="Shirato S."/>
            <person name="Slamovits C.H."/>
            <person name="Spencer D.F."/>
            <person name="Suzuki S."/>
            <person name="Worden A.Z."/>
            <person name="Zauner S."/>
            <person name="Barry K."/>
            <person name="Bell C."/>
            <person name="Bharti A.K."/>
            <person name="Crow J.A."/>
            <person name="Grimwood J."/>
            <person name="Kramer R."/>
            <person name="Lindquist E."/>
            <person name="Lucas S."/>
            <person name="Salamov A."/>
            <person name="McFadden G.I."/>
            <person name="Lane C.E."/>
            <person name="Keeling P.J."/>
            <person name="Gray M.W."/>
            <person name="Grigoriev I.V."/>
            <person name="Archibald J.M."/>
        </authorList>
    </citation>
    <scope>NUCLEOTIDE SEQUENCE</scope>
    <source>
        <strain evidence="13 15">CCMP2712</strain>
    </source>
</reference>
<evidence type="ECO:0000313" key="15">
    <source>
        <dbReference type="Proteomes" id="UP000011087"/>
    </source>
</evidence>
<protein>
    <recommendedName>
        <fullName evidence="3">tetrahydrofolate synthase</fullName>
        <ecNumber evidence="3">6.3.2.17</ecNumber>
    </recommendedName>
    <alternativeName>
        <fullName evidence="11">Folylpoly-gamma-glutamate synthetase</fullName>
    </alternativeName>
    <alternativeName>
        <fullName evidence="10">Tetrahydrofolylpolyglutamate synthase</fullName>
    </alternativeName>
</protein>
<evidence type="ECO:0000256" key="4">
    <source>
        <dbReference type="ARBA" id="ARBA00022563"/>
    </source>
</evidence>
<dbReference type="SUPFAM" id="SSF53623">
    <property type="entry name" value="MurD-like peptide ligases, catalytic domain"/>
    <property type="match status" value="2"/>
</dbReference>
<gene>
    <name evidence="13" type="ORF">GUITHDRAFT_134142</name>
</gene>
<comment type="pathway">
    <text evidence="1">Cofactor biosynthesis; tetrahydrofolylpolyglutamate biosynthesis.</text>
</comment>
<keyword evidence="4" id="KW-0554">One-carbon metabolism</keyword>
<reference evidence="14" key="3">
    <citation type="submission" date="2016-03" db="UniProtKB">
        <authorList>
            <consortium name="EnsemblProtists"/>
        </authorList>
    </citation>
    <scope>IDENTIFICATION</scope>
</reference>
<dbReference type="GO" id="GO:0005829">
    <property type="term" value="C:cytosol"/>
    <property type="evidence" value="ECO:0007669"/>
    <property type="project" value="TreeGrafter"/>
</dbReference>
<dbReference type="EC" id="6.3.2.17" evidence="3"/>
<dbReference type="EMBL" id="JH992974">
    <property type="protein sequence ID" value="EKX51786.1"/>
    <property type="molecule type" value="Genomic_DNA"/>
</dbReference>
<dbReference type="InterPro" id="IPR001645">
    <property type="entry name" value="Folylpolyglutamate_synth"/>
</dbReference>
<dbReference type="PANTHER" id="PTHR11136:SF5">
    <property type="entry name" value="FOLYLPOLYGLUTAMATE SYNTHASE, MITOCHONDRIAL"/>
    <property type="match status" value="1"/>
</dbReference>
<accession>L1JTC0</accession>
<dbReference type="GO" id="GO:0006730">
    <property type="term" value="P:one-carbon metabolic process"/>
    <property type="evidence" value="ECO:0007669"/>
    <property type="project" value="UniProtKB-KW"/>
</dbReference>
<evidence type="ECO:0000313" key="13">
    <source>
        <dbReference type="EMBL" id="EKX51786.1"/>
    </source>
</evidence>
<keyword evidence="7" id="KW-0547">Nucleotide-binding</keyword>
<dbReference type="EnsemblProtists" id="EKX51786">
    <property type="protein sequence ID" value="EKX51786"/>
    <property type="gene ID" value="GUITHDRAFT_134142"/>
</dbReference>
<dbReference type="STRING" id="905079.L1JTC0"/>
<dbReference type="OMA" id="LDRMLMY"/>
<evidence type="ECO:0000256" key="5">
    <source>
        <dbReference type="ARBA" id="ARBA00022598"/>
    </source>
</evidence>
<dbReference type="GO" id="GO:0004326">
    <property type="term" value="F:tetrahydrofolylpolyglutamate synthase activity"/>
    <property type="evidence" value="ECO:0007669"/>
    <property type="project" value="UniProtKB-EC"/>
</dbReference>
<evidence type="ECO:0000313" key="14">
    <source>
        <dbReference type="EnsemblProtists" id="EKX51786"/>
    </source>
</evidence>
<dbReference type="eggNOG" id="KOG2525">
    <property type="taxonomic scope" value="Eukaryota"/>
</dbReference>
<evidence type="ECO:0000256" key="6">
    <source>
        <dbReference type="ARBA" id="ARBA00022723"/>
    </source>
</evidence>
<comment type="catalytic activity">
    <reaction evidence="12">
        <text>(6S)-5,6,7,8-tetrahydrofolyl-(gamma-L-Glu)(n) + L-glutamate + ATP = (6S)-5,6,7,8-tetrahydrofolyl-(gamma-L-Glu)(n+1) + ADP + phosphate + H(+)</text>
        <dbReference type="Rhea" id="RHEA:10580"/>
        <dbReference type="Rhea" id="RHEA-COMP:14738"/>
        <dbReference type="Rhea" id="RHEA-COMP:14740"/>
        <dbReference type="ChEBI" id="CHEBI:15378"/>
        <dbReference type="ChEBI" id="CHEBI:29985"/>
        <dbReference type="ChEBI" id="CHEBI:30616"/>
        <dbReference type="ChEBI" id="CHEBI:43474"/>
        <dbReference type="ChEBI" id="CHEBI:141005"/>
        <dbReference type="ChEBI" id="CHEBI:456216"/>
        <dbReference type="EC" id="6.3.2.17"/>
    </reaction>
</comment>
<proteinExistence type="inferred from homology"/>
<reference evidence="15" key="2">
    <citation type="submission" date="2012-11" db="EMBL/GenBank/DDBJ databases">
        <authorList>
            <person name="Kuo A."/>
            <person name="Curtis B.A."/>
            <person name="Tanifuji G."/>
            <person name="Burki F."/>
            <person name="Gruber A."/>
            <person name="Irimia M."/>
            <person name="Maruyama S."/>
            <person name="Arias M.C."/>
            <person name="Ball S.G."/>
            <person name="Gile G.H."/>
            <person name="Hirakawa Y."/>
            <person name="Hopkins J.F."/>
            <person name="Rensing S.A."/>
            <person name="Schmutz J."/>
            <person name="Symeonidi A."/>
            <person name="Elias M."/>
            <person name="Eveleigh R.J."/>
            <person name="Herman E.K."/>
            <person name="Klute M.J."/>
            <person name="Nakayama T."/>
            <person name="Obornik M."/>
            <person name="Reyes-Prieto A."/>
            <person name="Armbrust E.V."/>
            <person name="Aves S.J."/>
            <person name="Beiko R.G."/>
            <person name="Coutinho P."/>
            <person name="Dacks J.B."/>
            <person name="Durnford D.G."/>
            <person name="Fast N.M."/>
            <person name="Green B.R."/>
            <person name="Grisdale C."/>
            <person name="Hempe F."/>
            <person name="Henrissat B."/>
            <person name="Hoppner M.P."/>
            <person name="Ishida K.-I."/>
            <person name="Kim E."/>
            <person name="Koreny L."/>
            <person name="Kroth P.G."/>
            <person name="Liu Y."/>
            <person name="Malik S.-B."/>
            <person name="Maier U.G."/>
            <person name="McRose D."/>
            <person name="Mock T."/>
            <person name="Neilson J.A."/>
            <person name="Onodera N.T."/>
            <person name="Poole A.M."/>
            <person name="Pritham E.J."/>
            <person name="Richards T.A."/>
            <person name="Rocap G."/>
            <person name="Roy S.W."/>
            <person name="Sarai C."/>
            <person name="Schaack S."/>
            <person name="Shirato S."/>
            <person name="Slamovits C.H."/>
            <person name="Spencer D.F."/>
            <person name="Suzuki S."/>
            <person name="Worden A.Z."/>
            <person name="Zauner S."/>
            <person name="Barry K."/>
            <person name="Bell C."/>
            <person name="Bharti A.K."/>
            <person name="Crow J.A."/>
            <person name="Grimwood J."/>
            <person name="Kramer R."/>
            <person name="Lindquist E."/>
            <person name="Lucas S."/>
            <person name="Salamov A."/>
            <person name="McFadden G.I."/>
            <person name="Lane C.E."/>
            <person name="Keeling P.J."/>
            <person name="Gray M.W."/>
            <person name="Grigoriev I.V."/>
            <person name="Archibald J.M."/>
        </authorList>
    </citation>
    <scope>NUCLEOTIDE SEQUENCE</scope>
    <source>
        <strain evidence="15">CCMP2712</strain>
    </source>
</reference>
<evidence type="ECO:0000256" key="9">
    <source>
        <dbReference type="ARBA" id="ARBA00022842"/>
    </source>
</evidence>
<dbReference type="GO" id="GO:0005524">
    <property type="term" value="F:ATP binding"/>
    <property type="evidence" value="ECO:0007669"/>
    <property type="project" value="UniProtKB-KW"/>
</dbReference>
<dbReference type="InterPro" id="IPR036565">
    <property type="entry name" value="Mur-like_cat_sf"/>
</dbReference>